<organism evidence="1 2">
    <name type="scientific">Ixodes persulcatus</name>
    <name type="common">Taiga tick</name>
    <dbReference type="NCBI Taxonomy" id="34615"/>
    <lineage>
        <taxon>Eukaryota</taxon>
        <taxon>Metazoa</taxon>
        <taxon>Ecdysozoa</taxon>
        <taxon>Arthropoda</taxon>
        <taxon>Chelicerata</taxon>
        <taxon>Arachnida</taxon>
        <taxon>Acari</taxon>
        <taxon>Parasitiformes</taxon>
        <taxon>Ixodida</taxon>
        <taxon>Ixodoidea</taxon>
        <taxon>Ixodidae</taxon>
        <taxon>Ixodinae</taxon>
        <taxon>Ixodes</taxon>
    </lineage>
</organism>
<protein>
    <submittedName>
        <fullName evidence="1">Uncharacterized protein</fullName>
    </submittedName>
</protein>
<comment type="caution">
    <text evidence="1">The sequence shown here is derived from an EMBL/GenBank/DDBJ whole genome shotgun (WGS) entry which is preliminary data.</text>
</comment>
<accession>A0AC60QM55</accession>
<dbReference type="EMBL" id="JABSTQ010006857">
    <property type="protein sequence ID" value="KAG0436569.1"/>
    <property type="molecule type" value="Genomic_DNA"/>
</dbReference>
<evidence type="ECO:0000313" key="1">
    <source>
        <dbReference type="EMBL" id="KAG0436569.1"/>
    </source>
</evidence>
<keyword evidence="2" id="KW-1185">Reference proteome</keyword>
<proteinExistence type="predicted"/>
<evidence type="ECO:0000313" key="2">
    <source>
        <dbReference type="Proteomes" id="UP000805193"/>
    </source>
</evidence>
<gene>
    <name evidence="1" type="ORF">HPB47_017882</name>
</gene>
<sequence>MQRSTQPITSTEGDPFHVLASSLEKMGPNVLWLRYADGGASQPNPCPPLPGAEDLLSKTAQSLCDEHLEAIRPLSLEQIERIRTTSIGQTENDNWFKERVGRSRLPNSKKAVSCRKPEDLVRVILYHKKTKRSSNLQPSDSPRNGLETEPVAVKAYSHWCRLQDKDTIETSTGLQIYERFFFLCASPDGLVREAGEDGLLEVKCPKSKAGMTPRDACAD</sequence>
<dbReference type="Proteomes" id="UP000805193">
    <property type="component" value="Unassembled WGS sequence"/>
</dbReference>
<name>A0AC60QM55_IXOPE</name>
<reference evidence="1 2" key="1">
    <citation type="journal article" date="2020" name="Cell">
        <title>Large-Scale Comparative Analyses of Tick Genomes Elucidate Their Genetic Diversity and Vector Capacities.</title>
        <authorList>
            <consortium name="Tick Genome and Microbiome Consortium (TIGMIC)"/>
            <person name="Jia N."/>
            <person name="Wang J."/>
            <person name="Shi W."/>
            <person name="Du L."/>
            <person name="Sun Y."/>
            <person name="Zhan W."/>
            <person name="Jiang J.F."/>
            <person name="Wang Q."/>
            <person name="Zhang B."/>
            <person name="Ji P."/>
            <person name="Bell-Sakyi L."/>
            <person name="Cui X.M."/>
            <person name="Yuan T.T."/>
            <person name="Jiang B.G."/>
            <person name="Yang W.F."/>
            <person name="Lam T.T."/>
            <person name="Chang Q.C."/>
            <person name="Ding S.J."/>
            <person name="Wang X.J."/>
            <person name="Zhu J.G."/>
            <person name="Ruan X.D."/>
            <person name="Zhao L."/>
            <person name="Wei J.T."/>
            <person name="Ye R.Z."/>
            <person name="Que T.C."/>
            <person name="Du C.H."/>
            <person name="Zhou Y.H."/>
            <person name="Cheng J.X."/>
            <person name="Dai P.F."/>
            <person name="Guo W.B."/>
            <person name="Han X.H."/>
            <person name="Huang E.J."/>
            <person name="Li L.F."/>
            <person name="Wei W."/>
            <person name="Gao Y.C."/>
            <person name="Liu J.Z."/>
            <person name="Shao H.Z."/>
            <person name="Wang X."/>
            <person name="Wang C.C."/>
            <person name="Yang T.C."/>
            <person name="Huo Q.B."/>
            <person name="Li W."/>
            <person name="Chen H.Y."/>
            <person name="Chen S.E."/>
            <person name="Zhou L.G."/>
            <person name="Ni X.B."/>
            <person name="Tian J.H."/>
            <person name="Sheng Y."/>
            <person name="Liu T."/>
            <person name="Pan Y.S."/>
            <person name="Xia L.Y."/>
            <person name="Li J."/>
            <person name="Zhao F."/>
            <person name="Cao W.C."/>
        </authorList>
    </citation>
    <scope>NUCLEOTIDE SEQUENCE [LARGE SCALE GENOMIC DNA]</scope>
    <source>
        <strain evidence="1">Iper-2018</strain>
    </source>
</reference>